<sequence>MRKRILALAFCLLLLCGGVTASAAGSASDPLVSQSYADSWADSLVRDAAEGIDSALRSAFQGASGQSGGQARVSLSSGQSLSLREGACLTLLSGAATVKISSGSFLNVTVGGEASNGKVNLNQLYIVCEGGSATVTASASSSLLVGGSYTRSAALSFSDVASDSWYGRYVYSAVELGLIDGITETTYGPDESFTLAQAIKIAACMHQLYHDGAVTLTNGSPWYTTYVAYAVENGIAPANYGSLSRGEYDSPISRRDYVRLFYNALPVSEYTEINSVADGAIPDVAVGSIGSAEVYAFYRAGILDGALADGSFLPESGIKRSEVAAIIVRMFDSAERKSFSLG</sequence>
<reference evidence="4" key="2">
    <citation type="journal article" date="2021" name="PeerJ">
        <title>Extensive microbial diversity within the chicken gut microbiome revealed by metagenomics and culture.</title>
        <authorList>
            <person name="Gilroy R."/>
            <person name="Ravi A."/>
            <person name="Getino M."/>
            <person name="Pursley I."/>
            <person name="Horton D.L."/>
            <person name="Alikhan N.F."/>
            <person name="Baker D."/>
            <person name="Gharbi K."/>
            <person name="Hall N."/>
            <person name="Watson M."/>
            <person name="Adriaenssens E.M."/>
            <person name="Foster-Nyarko E."/>
            <person name="Jarju S."/>
            <person name="Secka A."/>
            <person name="Antonio M."/>
            <person name="Oren A."/>
            <person name="Chaudhuri R.R."/>
            <person name="La Ragione R."/>
            <person name="Hildebrand F."/>
            <person name="Pallen M.J."/>
        </authorList>
    </citation>
    <scope>NUCLEOTIDE SEQUENCE</scope>
    <source>
        <strain evidence="4">ChiGjej3B3-7149</strain>
    </source>
</reference>
<name>A0A9D1IZG0_9FIRM</name>
<organism evidence="4 5">
    <name type="scientific">Candidatus Scatomorpha intestinigallinarum</name>
    <dbReference type="NCBI Taxonomy" id="2840923"/>
    <lineage>
        <taxon>Bacteria</taxon>
        <taxon>Bacillati</taxon>
        <taxon>Bacillota</taxon>
        <taxon>Clostridia</taxon>
        <taxon>Eubacteriales</taxon>
        <taxon>Candidatus Scatomorpha</taxon>
    </lineage>
</organism>
<evidence type="ECO:0000313" key="5">
    <source>
        <dbReference type="Proteomes" id="UP000824238"/>
    </source>
</evidence>
<accession>A0A9D1IZG0</accession>
<gene>
    <name evidence="4" type="ORF">IAD36_05875</name>
</gene>
<feature type="domain" description="SLH" evidence="3">
    <location>
        <begin position="277"/>
        <end position="341"/>
    </location>
</feature>
<dbReference type="Proteomes" id="UP000824238">
    <property type="component" value="Unassembled WGS sequence"/>
</dbReference>
<keyword evidence="1" id="KW-0677">Repeat</keyword>
<feature type="signal peptide" evidence="2">
    <location>
        <begin position="1"/>
        <end position="23"/>
    </location>
</feature>
<keyword evidence="2" id="KW-0732">Signal</keyword>
<evidence type="ECO:0000313" key="4">
    <source>
        <dbReference type="EMBL" id="HIR55103.1"/>
    </source>
</evidence>
<reference evidence="4" key="1">
    <citation type="submission" date="2020-10" db="EMBL/GenBank/DDBJ databases">
        <authorList>
            <person name="Gilroy R."/>
        </authorList>
    </citation>
    <scope>NUCLEOTIDE SEQUENCE</scope>
    <source>
        <strain evidence="4">ChiGjej3B3-7149</strain>
    </source>
</reference>
<dbReference type="InterPro" id="IPR001119">
    <property type="entry name" value="SLH_dom"/>
</dbReference>
<dbReference type="EMBL" id="DVHH01000145">
    <property type="protein sequence ID" value="HIR55103.1"/>
    <property type="molecule type" value="Genomic_DNA"/>
</dbReference>
<dbReference type="PROSITE" id="PS51272">
    <property type="entry name" value="SLH"/>
    <property type="match status" value="2"/>
</dbReference>
<evidence type="ECO:0000256" key="2">
    <source>
        <dbReference type="SAM" id="SignalP"/>
    </source>
</evidence>
<feature type="chain" id="PRO_5039688153" evidence="2">
    <location>
        <begin position="24"/>
        <end position="342"/>
    </location>
</feature>
<dbReference type="AlphaFoldDB" id="A0A9D1IZG0"/>
<proteinExistence type="predicted"/>
<feature type="domain" description="SLH" evidence="3">
    <location>
        <begin position="153"/>
        <end position="216"/>
    </location>
</feature>
<evidence type="ECO:0000256" key="1">
    <source>
        <dbReference type="ARBA" id="ARBA00022737"/>
    </source>
</evidence>
<comment type="caution">
    <text evidence="4">The sequence shown here is derived from an EMBL/GenBank/DDBJ whole genome shotgun (WGS) entry which is preliminary data.</text>
</comment>
<protein>
    <submittedName>
        <fullName evidence="4">S-layer homology domain-containing protein</fullName>
    </submittedName>
</protein>
<evidence type="ECO:0000259" key="3">
    <source>
        <dbReference type="PROSITE" id="PS51272"/>
    </source>
</evidence>
<dbReference type="Pfam" id="PF00395">
    <property type="entry name" value="SLH"/>
    <property type="match status" value="1"/>
</dbReference>